<dbReference type="PANTHER" id="PTHR11632">
    <property type="entry name" value="SUCCINATE DEHYDROGENASE 2 FLAVOPROTEIN SUBUNIT"/>
    <property type="match status" value="1"/>
</dbReference>
<gene>
    <name evidence="5" type="ORF">DCMF_09485</name>
</gene>
<dbReference type="OrthoDB" id="9806724at2"/>
<feature type="domain" description="FAD-dependent oxidoreductase 2 FAD-binding" evidence="4">
    <location>
        <begin position="92"/>
        <end position="475"/>
    </location>
</feature>
<evidence type="ECO:0000313" key="5">
    <source>
        <dbReference type="EMBL" id="ATW24974.1"/>
    </source>
</evidence>
<accession>A0A3G1KR86</accession>
<dbReference type="GO" id="GO:0009435">
    <property type="term" value="P:NAD+ biosynthetic process"/>
    <property type="evidence" value="ECO:0007669"/>
    <property type="project" value="UniProtKB-UniPathway"/>
</dbReference>
<keyword evidence="2" id="KW-0560">Oxidoreductase</keyword>
<dbReference type="UniPathway" id="UPA00253">
    <property type="reaction ID" value="UER00326"/>
</dbReference>
<dbReference type="EMBL" id="CP017634">
    <property type="protein sequence ID" value="ATW24974.1"/>
    <property type="molecule type" value="Genomic_DNA"/>
</dbReference>
<protein>
    <submittedName>
        <fullName evidence="5">Succinate dehydrogenase/fumarate reductase flavoprotein subunit</fullName>
    </submittedName>
</protein>
<dbReference type="Pfam" id="PF00890">
    <property type="entry name" value="FAD_binding_2"/>
    <property type="match status" value="1"/>
</dbReference>
<evidence type="ECO:0000259" key="4">
    <source>
        <dbReference type="Pfam" id="PF00890"/>
    </source>
</evidence>
<reference evidence="5 6" key="1">
    <citation type="submission" date="2016-10" db="EMBL/GenBank/DDBJ databases">
        <title>Complete Genome Sequence of Peptococcaceae strain DCMF.</title>
        <authorList>
            <person name="Edwards R.J."/>
            <person name="Holland S.I."/>
            <person name="Deshpande N.P."/>
            <person name="Wong Y.K."/>
            <person name="Ertan H."/>
            <person name="Manefield M."/>
            <person name="Russell T.L."/>
            <person name="Lee M.J."/>
        </authorList>
    </citation>
    <scope>NUCLEOTIDE SEQUENCE [LARGE SCALE GENOMIC DNA]</scope>
    <source>
        <strain evidence="5 6">DCMF</strain>
    </source>
</reference>
<dbReference type="InterPro" id="IPR027477">
    <property type="entry name" value="Succ_DH/fumarate_Rdtase_cat_sf"/>
</dbReference>
<dbReference type="Proteomes" id="UP000323521">
    <property type="component" value="Chromosome"/>
</dbReference>
<sequence>MPYPNSMQNSIKQVEATRKYRMDHPFPRLTAEEKAKLLEMYHPDYKPEGKRELRIGPNKGEPVPQELAEVLEGEPFVDPDKVNLDRIDYRTDVLIIGGGGAGASAALMAESQKAKVILATKLRFGDSNTIMAEGGIAAATEPDDSPVLHYLDTMGGGGYKNVPELVEALVLEAPLTVKWLEDLGVMFDRLPSGSILTHAPGGHCRRRSHSCKDLTGLEIMRVLRDEVRNRENIFVLEFSPAIELLTDAEGKCCGALLYNFDTQEYLVVQAKAVILATGGMGRLHMNQFPTSNHYGATADGLVLAYRAGARLIYADAVQYHPTGVAWPEQMLGQLITEAIRANGAHLVNAQGEMFINELETRDTVSSAMIRECTDRKKGVRTPTEMDGVWLDTPMLDLIGGKGKAARQFAGIYRRFKEYNIEIDKEPILMYPTQHYQNGGVKMISGSGESEIPGLYLAGEVAGGVHGRNRLGANSLVDVFVFGRRAGVGAAQYAEKITPYGPGTLEHLRKFKKEFSDRMDVPKLRSPILLPDYINPERKERKYY</sequence>
<proteinExistence type="predicted"/>
<dbReference type="InterPro" id="IPR030664">
    <property type="entry name" value="SdhA/FrdA/AprA"/>
</dbReference>
<keyword evidence="1" id="KW-0285">Flavoprotein</keyword>
<name>A0A3G1KR86_FORW1</name>
<dbReference type="KEGG" id="fwa:DCMF_09485"/>
<keyword evidence="6" id="KW-1185">Reference proteome</keyword>
<dbReference type="GO" id="GO:0033765">
    <property type="term" value="F:steroid dehydrogenase activity, acting on the CH-CH group of donors"/>
    <property type="evidence" value="ECO:0007669"/>
    <property type="project" value="UniProtKB-ARBA"/>
</dbReference>
<feature type="active site" description="Proton acceptor" evidence="3">
    <location>
        <position position="361"/>
    </location>
</feature>
<dbReference type="SUPFAM" id="SSF56425">
    <property type="entry name" value="Succinate dehydrogenase/fumarate reductase flavoprotein, catalytic domain"/>
    <property type="match status" value="1"/>
</dbReference>
<dbReference type="SUPFAM" id="SSF51905">
    <property type="entry name" value="FAD/NAD(P)-binding domain"/>
    <property type="match status" value="1"/>
</dbReference>
<evidence type="ECO:0000256" key="2">
    <source>
        <dbReference type="ARBA" id="ARBA00023002"/>
    </source>
</evidence>
<dbReference type="AlphaFoldDB" id="A0A3G1KR86"/>
<dbReference type="PANTHER" id="PTHR11632:SF51">
    <property type="entry name" value="SUCCINATE DEHYDROGENASE [UBIQUINONE] FLAVOPROTEIN SUBUNIT, MITOCHONDRIAL"/>
    <property type="match status" value="1"/>
</dbReference>
<evidence type="ECO:0000313" key="6">
    <source>
        <dbReference type="Proteomes" id="UP000323521"/>
    </source>
</evidence>
<dbReference type="InterPro" id="IPR036188">
    <property type="entry name" value="FAD/NAD-bd_sf"/>
</dbReference>
<dbReference type="InterPro" id="IPR003953">
    <property type="entry name" value="FAD-dep_OxRdtase_2_FAD-bd"/>
</dbReference>
<dbReference type="Gene3D" id="3.50.50.60">
    <property type="entry name" value="FAD/NAD(P)-binding domain"/>
    <property type="match status" value="1"/>
</dbReference>
<dbReference type="Gene3D" id="3.90.700.10">
    <property type="entry name" value="Succinate dehydrogenase/fumarate reductase flavoprotein, catalytic domain"/>
    <property type="match status" value="1"/>
</dbReference>
<evidence type="ECO:0000256" key="3">
    <source>
        <dbReference type="PIRSR" id="PIRSR630664-50"/>
    </source>
</evidence>
<dbReference type="RefSeq" id="WP_148134214.1">
    <property type="nucleotide sequence ID" value="NZ_CP017634.1"/>
</dbReference>
<dbReference type="PRINTS" id="PR00368">
    <property type="entry name" value="FADPNR"/>
</dbReference>
<evidence type="ECO:0000256" key="1">
    <source>
        <dbReference type="ARBA" id="ARBA00022630"/>
    </source>
</evidence>
<organism evidence="5 6">
    <name type="scientific">Formimonas warabiya</name>
    <dbReference type="NCBI Taxonomy" id="1761012"/>
    <lineage>
        <taxon>Bacteria</taxon>
        <taxon>Bacillati</taxon>
        <taxon>Bacillota</taxon>
        <taxon>Clostridia</taxon>
        <taxon>Eubacteriales</taxon>
        <taxon>Peptococcaceae</taxon>
        <taxon>Candidatus Formimonas</taxon>
    </lineage>
</organism>